<evidence type="ECO:0000313" key="4">
    <source>
        <dbReference type="Proteomes" id="UP000613030"/>
    </source>
</evidence>
<dbReference type="PROSITE" id="PS51178">
    <property type="entry name" value="PASTA"/>
    <property type="match status" value="2"/>
</dbReference>
<keyword evidence="1" id="KW-0472">Membrane</keyword>
<feature type="transmembrane region" description="Helical" evidence="1">
    <location>
        <begin position="12"/>
        <end position="34"/>
    </location>
</feature>
<keyword evidence="4" id="KW-1185">Reference proteome</keyword>
<organism evidence="3 4">
    <name type="scientific">Chryseolinea lacunae</name>
    <dbReference type="NCBI Taxonomy" id="2801331"/>
    <lineage>
        <taxon>Bacteria</taxon>
        <taxon>Pseudomonadati</taxon>
        <taxon>Bacteroidota</taxon>
        <taxon>Cytophagia</taxon>
        <taxon>Cytophagales</taxon>
        <taxon>Fulvivirgaceae</taxon>
        <taxon>Chryseolinea</taxon>
    </lineage>
</organism>
<protein>
    <submittedName>
        <fullName evidence="3">PASTA domain-containing protein</fullName>
    </submittedName>
</protein>
<dbReference type="InterPro" id="IPR005543">
    <property type="entry name" value="PASTA_dom"/>
</dbReference>
<dbReference type="CDD" id="cd06577">
    <property type="entry name" value="PASTA_pknB"/>
    <property type="match status" value="2"/>
</dbReference>
<accession>A0ABS1KWI0</accession>
<gene>
    <name evidence="3" type="ORF">JI741_21240</name>
</gene>
<evidence type="ECO:0000259" key="2">
    <source>
        <dbReference type="PROSITE" id="PS51178"/>
    </source>
</evidence>
<dbReference type="SMART" id="SM00740">
    <property type="entry name" value="PASTA"/>
    <property type="match status" value="3"/>
</dbReference>
<dbReference type="EMBL" id="JAERRB010000008">
    <property type="protein sequence ID" value="MBL0743769.1"/>
    <property type="molecule type" value="Genomic_DNA"/>
</dbReference>
<feature type="domain" description="PASTA" evidence="2">
    <location>
        <begin position="180"/>
        <end position="247"/>
    </location>
</feature>
<name>A0ABS1KWI0_9BACT</name>
<dbReference type="Proteomes" id="UP000613030">
    <property type="component" value="Unassembled WGS sequence"/>
</dbReference>
<sequence length="260" mass="28021">MKFKRDTLGGMLLHLLLAASALLLVAILYFYAYLPSSTNHNESITVPNTEGMEISKLDDFLGKRTLRYEVTDSSYSSELPPLTVIKQSPPAGAKVKEGRKISITVNRTNPPTVPVPDLVDGSVVNADAVLRSNELKRGRIELVAGPFNVVKAMKYKGQTLTIGDRVPKGAVIDLVVMDGGNKDYPMPDLLSSSYEDAKVPVFGSNLVFGTITLVGDTTGGDAVILKQKPEPNALVRPGDVVDLWIGQLGTEIPEDDGNEN</sequence>
<reference evidence="3 4" key="1">
    <citation type="submission" date="2021-01" db="EMBL/GenBank/DDBJ databases">
        <title>Chryseolinea sp. Jin1 Genome sequencing and assembly.</title>
        <authorList>
            <person name="Kim I."/>
        </authorList>
    </citation>
    <scope>NUCLEOTIDE SEQUENCE [LARGE SCALE GENOMIC DNA]</scope>
    <source>
        <strain evidence="3 4">Jin1</strain>
    </source>
</reference>
<evidence type="ECO:0000313" key="3">
    <source>
        <dbReference type="EMBL" id="MBL0743769.1"/>
    </source>
</evidence>
<dbReference type="Pfam" id="PF03793">
    <property type="entry name" value="PASTA"/>
    <property type="match status" value="2"/>
</dbReference>
<keyword evidence="1" id="KW-1133">Transmembrane helix</keyword>
<proteinExistence type="predicted"/>
<comment type="caution">
    <text evidence="3">The sequence shown here is derived from an EMBL/GenBank/DDBJ whole genome shotgun (WGS) entry which is preliminary data.</text>
</comment>
<dbReference type="Gene3D" id="3.30.10.20">
    <property type="match status" value="2"/>
</dbReference>
<keyword evidence="1" id="KW-0812">Transmembrane</keyword>
<evidence type="ECO:0000256" key="1">
    <source>
        <dbReference type="SAM" id="Phobius"/>
    </source>
</evidence>
<feature type="domain" description="PASTA" evidence="2">
    <location>
        <begin position="40"/>
        <end position="107"/>
    </location>
</feature>